<reference evidence="2 3" key="1">
    <citation type="submission" date="2024-02" db="EMBL/GenBank/DDBJ databases">
        <title>High-quality chromosome-scale genome assembly of Pensacola bahiagrass (Paspalum notatum Flugge var. saurae).</title>
        <authorList>
            <person name="Vega J.M."/>
            <person name="Podio M."/>
            <person name="Orjuela J."/>
            <person name="Siena L.A."/>
            <person name="Pessino S.C."/>
            <person name="Combes M.C."/>
            <person name="Mariac C."/>
            <person name="Albertini E."/>
            <person name="Pupilli F."/>
            <person name="Ortiz J.P.A."/>
            <person name="Leblanc O."/>
        </authorList>
    </citation>
    <scope>NUCLEOTIDE SEQUENCE [LARGE SCALE GENOMIC DNA]</scope>
    <source>
        <strain evidence="2">R1</strain>
        <tissue evidence="2">Leaf</tissue>
    </source>
</reference>
<dbReference type="Proteomes" id="UP001341281">
    <property type="component" value="Chromosome 10"/>
</dbReference>
<feature type="compositionally biased region" description="Low complexity" evidence="1">
    <location>
        <begin position="220"/>
        <end position="233"/>
    </location>
</feature>
<gene>
    <name evidence="2" type="ORF">U9M48_044831</name>
</gene>
<evidence type="ECO:0000256" key="1">
    <source>
        <dbReference type="SAM" id="MobiDB-lite"/>
    </source>
</evidence>
<evidence type="ECO:0000313" key="3">
    <source>
        <dbReference type="Proteomes" id="UP001341281"/>
    </source>
</evidence>
<feature type="compositionally biased region" description="Pro residues" evidence="1">
    <location>
        <begin position="86"/>
        <end position="97"/>
    </location>
</feature>
<protein>
    <submittedName>
        <fullName evidence="2">Uncharacterized protein</fullName>
    </submittedName>
</protein>
<evidence type="ECO:0000313" key="2">
    <source>
        <dbReference type="EMBL" id="WVZ99557.1"/>
    </source>
</evidence>
<sequence length="239" mass="25380">MPPGSPLALLLLLSSDPLPARRHRTTHHHCTTHQIWRCDDWIRLLCGAHGNTNAFSYTITLSSPLGQYPPLRPSTRPTSSSSLDLPPLPPRRAPPPSRGSATPDLLTAVSILPSSSITDASIWSRPEAGMDLRAAAGPSPASMRRLTIADAHRQHPEGLRASIVEFAAGSSAASLKSKSPPAPVCIRRRQRRRPPAPPIHTAGQGSPAGRLHRPAPGLIPSPATDPAAPPQDAMGEPAW</sequence>
<keyword evidence="3" id="KW-1185">Reference proteome</keyword>
<name>A0AAQ3V0F4_PASNO</name>
<dbReference type="AlphaFoldDB" id="A0AAQ3V0F4"/>
<feature type="compositionally biased region" description="Low complexity" evidence="1">
    <location>
        <begin position="73"/>
        <end position="85"/>
    </location>
</feature>
<organism evidence="2 3">
    <name type="scientific">Paspalum notatum var. saurae</name>
    <dbReference type="NCBI Taxonomy" id="547442"/>
    <lineage>
        <taxon>Eukaryota</taxon>
        <taxon>Viridiplantae</taxon>
        <taxon>Streptophyta</taxon>
        <taxon>Embryophyta</taxon>
        <taxon>Tracheophyta</taxon>
        <taxon>Spermatophyta</taxon>
        <taxon>Magnoliopsida</taxon>
        <taxon>Liliopsida</taxon>
        <taxon>Poales</taxon>
        <taxon>Poaceae</taxon>
        <taxon>PACMAD clade</taxon>
        <taxon>Panicoideae</taxon>
        <taxon>Andropogonodae</taxon>
        <taxon>Paspaleae</taxon>
        <taxon>Paspalinae</taxon>
        <taxon>Paspalum</taxon>
    </lineage>
</organism>
<accession>A0AAQ3V0F4</accession>
<feature type="region of interest" description="Disordered" evidence="1">
    <location>
        <begin position="66"/>
        <end position="103"/>
    </location>
</feature>
<dbReference type="EMBL" id="CP144754">
    <property type="protein sequence ID" value="WVZ99557.1"/>
    <property type="molecule type" value="Genomic_DNA"/>
</dbReference>
<feature type="region of interest" description="Disordered" evidence="1">
    <location>
        <begin position="188"/>
        <end position="239"/>
    </location>
</feature>
<proteinExistence type="predicted"/>